<proteinExistence type="predicted"/>
<sequence>MVFIPFFSSISRASIGLGKEAKRICLPRDGENPPGKYGLGCWAHPLSRELEGTCAPKHRSVLVLRCYCRGWAPGRFHCSASLPSTRSDEAHPTPRLLGSCGPRRPETRSSVPFGCKALATRRRG</sequence>
<comment type="caution">
    <text evidence="2">The sequence shown here is derived from an EMBL/GenBank/DDBJ whole genome shotgun (WGS) entry which is preliminary data.</text>
</comment>
<evidence type="ECO:0000313" key="2">
    <source>
        <dbReference type="EMBL" id="KAF6477856.1"/>
    </source>
</evidence>
<evidence type="ECO:0000256" key="1">
    <source>
        <dbReference type="SAM" id="MobiDB-lite"/>
    </source>
</evidence>
<dbReference type="EMBL" id="JACASF010000005">
    <property type="protein sequence ID" value="KAF6477856.1"/>
    <property type="molecule type" value="Genomic_DNA"/>
</dbReference>
<dbReference type="AlphaFoldDB" id="A0A7J8HZP4"/>
<dbReference type="Proteomes" id="UP000550707">
    <property type="component" value="Unassembled WGS sequence"/>
</dbReference>
<feature type="region of interest" description="Disordered" evidence="1">
    <location>
        <begin position="83"/>
        <end position="108"/>
    </location>
</feature>
<reference evidence="2 3" key="1">
    <citation type="journal article" date="2020" name="Nature">
        <title>Six reference-quality genomes reveal evolution of bat adaptations.</title>
        <authorList>
            <person name="Jebb D."/>
            <person name="Huang Z."/>
            <person name="Pippel M."/>
            <person name="Hughes G.M."/>
            <person name="Lavrichenko K."/>
            <person name="Devanna P."/>
            <person name="Winkler S."/>
            <person name="Jermiin L.S."/>
            <person name="Skirmuntt E.C."/>
            <person name="Katzourakis A."/>
            <person name="Burkitt-Gray L."/>
            <person name="Ray D.A."/>
            <person name="Sullivan K.A.M."/>
            <person name="Roscito J.G."/>
            <person name="Kirilenko B.M."/>
            <person name="Davalos L.M."/>
            <person name="Corthals A.P."/>
            <person name="Power M.L."/>
            <person name="Jones G."/>
            <person name="Ransome R.D."/>
            <person name="Dechmann D.K.N."/>
            <person name="Locatelli A.G."/>
            <person name="Puechmaille S.J."/>
            <person name="Fedrigo O."/>
            <person name="Jarvis E.D."/>
            <person name="Hiller M."/>
            <person name="Vernes S.C."/>
            <person name="Myers E.W."/>
            <person name="Teeling E.C."/>
        </authorList>
    </citation>
    <scope>NUCLEOTIDE SEQUENCE [LARGE SCALE GENOMIC DNA]</scope>
    <source>
        <strain evidence="2">MMolMol1</strain>
        <tissue evidence="2">Muscle</tissue>
    </source>
</reference>
<dbReference type="InParanoid" id="A0A7J8HZP4"/>
<gene>
    <name evidence="2" type="ORF">HJG59_010762</name>
</gene>
<keyword evidence="3" id="KW-1185">Reference proteome</keyword>
<organism evidence="2 3">
    <name type="scientific">Molossus molossus</name>
    <name type="common">Pallas' mastiff bat</name>
    <name type="synonym">Vespertilio molossus</name>
    <dbReference type="NCBI Taxonomy" id="27622"/>
    <lineage>
        <taxon>Eukaryota</taxon>
        <taxon>Metazoa</taxon>
        <taxon>Chordata</taxon>
        <taxon>Craniata</taxon>
        <taxon>Vertebrata</taxon>
        <taxon>Euteleostomi</taxon>
        <taxon>Mammalia</taxon>
        <taxon>Eutheria</taxon>
        <taxon>Laurasiatheria</taxon>
        <taxon>Chiroptera</taxon>
        <taxon>Yangochiroptera</taxon>
        <taxon>Molossidae</taxon>
        <taxon>Molossus</taxon>
    </lineage>
</organism>
<accession>A0A7J8HZP4</accession>
<protein>
    <submittedName>
        <fullName evidence="2">Uncharacterized protein</fullName>
    </submittedName>
</protein>
<evidence type="ECO:0000313" key="3">
    <source>
        <dbReference type="Proteomes" id="UP000550707"/>
    </source>
</evidence>
<name>A0A7J8HZP4_MOLMO</name>